<proteinExistence type="predicted"/>
<reference evidence="1" key="1">
    <citation type="journal article" date="2021" name="J. Hered.">
        <title>Genome Assembly of Salicaceae Populus deltoides (Eastern Cottonwood) I-69 Based on Nanopore Sequencing and Hi-C Technologies.</title>
        <authorList>
            <person name="Bai S."/>
            <person name="Wu H."/>
            <person name="Zhang J."/>
            <person name="Pan Z."/>
            <person name="Zhao W."/>
            <person name="Li Z."/>
            <person name="Tong C."/>
        </authorList>
    </citation>
    <scope>NUCLEOTIDE SEQUENCE</scope>
    <source>
        <tissue evidence="1">Leaf</tissue>
    </source>
</reference>
<dbReference type="EMBL" id="JACEGQ020000001">
    <property type="protein sequence ID" value="KAH8519801.1"/>
    <property type="molecule type" value="Genomic_DNA"/>
</dbReference>
<name>A0A8T2ZR67_POPDE</name>
<dbReference type="Proteomes" id="UP000807159">
    <property type="component" value="Chromosome 1"/>
</dbReference>
<gene>
    <name evidence="1" type="ORF">H0E87_001299</name>
</gene>
<evidence type="ECO:0008006" key="3">
    <source>
        <dbReference type="Google" id="ProtNLM"/>
    </source>
</evidence>
<dbReference type="PANTHER" id="PTHR37613:SF3">
    <property type="entry name" value="DUF4378 DOMAIN-CONTAINING PROTEIN"/>
    <property type="match status" value="1"/>
</dbReference>
<dbReference type="AlphaFoldDB" id="A0A8T2ZR67"/>
<dbReference type="PANTHER" id="PTHR37613">
    <property type="entry name" value="DUF4378 DOMAIN PROTEIN"/>
    <property type="match status" value="1"/>
</dbReference>
<sequence length="352" mass="40289">MASSTSKQLREYLQEQQKPFVLDVYLSERQIMLNKKQKRPCGYDLNKRRIMQARKILKLLLLKFTRSGQNQSVSSCQKAQKHEPVLKTVGKPQQIGEMKWLPKVSSSVADREYFRCNVKDPPCYENHASLHPKTSQALTHSSVKQKAAADINLQWECKEENDQLSPVSVQKELPSINKGCHLPAKQEEEEEDASASSTVLSTNVEEDSLLSAFLCDLLIKSLIEKKSVAGFTELQEMIMPAFSQHLKNRRVLWQNMQLLFDCVNEAIEVYRRKNRKKQYAQELIGLKELGKIICDQICSCGKQNADEQVNIDVTSIVEDGYYLQQLNRRIGIEIGDAILNEIIQEVIDLSFQ</sequence>
<comment type="caution">
    <text evidence="1">The sequence shown here is derived from an EMBL/GenBank/DDBJ whole genome shotgun (WGS) entry which is preliminary data.</text>
</comment>
<accession>A0A8T2ZR67</accession>
<protein>
    <recommendedName>
        <fullName evidence="3">DUF4378 domain-containing protein</fullName>
    </recommendedName>
</protein>
<keyword evidence="2" id="KW-1185">Reference proteome</keyword>
<evidence type="ECO:0000313" key="2">
    <source>
        <dbReference type="Proteomes" id="UP000807159"/>
    </source>
</evidence>
<evidence type="ECO:0000313" key="1">
    <source>
        <dbReference type="EMBL" id="KAH8519801.1"/>
    </source>
</evidence>
<organism evidence="1 2">
    <name type="scientific">Populus deltoides</name>
    <name type="common">Eastern poplar</name>
    <name type="synonym">Eastern cottonwood</name>
    <dbReference type="NCBI Taxonomy" id="3696"/>
    <lineage>
        <taxon>Eukaryota</taxon>
        <taxon>Viridiplantae</taxon>
        <taxon>Streptophyta</taxon>
        <taxon>Embryophyta</taxon>
        <taxon>Tracheophyta</taxon>
        <taxon>Spermatophyta</taxon>
        <taxon>Magnoliopsida</taxon>
        <taxon>eudicotyledons</taxon>
        <taxon>Gunneridae</taxon>
        <taxon>Pentapetalae</taxon>
        <taxon>rosids</taxon>
        <taxon>fabids</taxon>
        <taxon>Malpighiales</taxon>
        <taxon>Salicaceae</taxon>
        <taxon>Saliceae</taxon>
        <taxon>Populus</taxon>
    </lineage>
</organism>